<comment type="catalytic activity">
    <reaction evidence="5">
        <text>uridine(32) in tRNA + S-adenosyl-L-methionine = 2'-O-methyluridine(32) in tRNA + S-adenosyl-L-homocysteine + H(+)</text>
        <dbReference type="Rhea" id="RHEA:42936"/>
        <dbReference type="Rhea" id="RHEA-COMP:10107"/>
        <dbReference type="Rhea" id="RHEA-COMP:10290"/>
        <dbReference type="ChEBI" id="CHEBI:15378"/>
        <dbReference type="ChEBI" id="CHEBI:57856"/>
        <dbReference type="ChEBI" id="CHEBI:59789"/>
        <dbReference type="ChEBI" id="CHEBI:65315"/>
        <dbReference type="ChEBI" id="CHEBI:74478"/>
        <dbReference type="EC" id="2.1.1.200"/>
    </reaction>
</comment>
<name>A0A2T1BXZ6_9CYAN</name>
<keyword evidence="5" id="KW-0819">tRNA processing</keyword>
<dbReference type="InterPro" id="IPR004384">
    <property type="entry name" value="RNA_MeTrfase_TrmJ/LasT"/>
</dbReference>
<comment type="subcellular location">
    <subcellularLocation>
        <location evidence="5">Cytoplasm</location>
    </subcellularLocation>
</comment>
<dbReference type="Pfam" id="PF00588">
    <property type="entry name" value="SpoU_methylase"/>
    <property type="match status" value="1"/>
</dbReference>
<evidence type="ECO:0000313" key="8">
    <source>
        <dbReference type="Proteomes" id="UP000238762"/>
    </source>
</evidence>
<keyword evidence="4 5" id="KW-0949">S-adenosyl-L-methionine</keyword>
<dbReference type="NCBIfam" id="TIGR00050">
    <property type="entry name" value="rRNA_methyl_1"/>
    <property type="match status" value="1"/>
</dbReference>
<dbReference type="GO" id="GO:0160206">
    <property type="term" value="F:tRNA (cytidine(32)/uridine(32)-2'-O)-methyltransferase activity"/>
    <property type="evidence" value="ECO:0007669"/>
    <property type="project" value="UniProtKB-EC"/>
</dbReference>
<dbReference type="SUPFAM" id="SSF75217">
    <property type="entry name" value="alpha/beta knot"/>
    <property type="match status" value="1"/>
</dbReference>
<dbReference type="InterPro" id="IPR029026">
    <property type="entry name" value="tRNA_m1G_MTases_N"/>
</dbReference>
<dbReference type="PANTHER" id="PTHR42786">
    <property type="entry name" value="TRNA/RRNA METHYLTRANSFERASE"/>
    <property type="match status" value="1"/>
</dbReference>
<reference evidence="7 8" key="1">
    <citation type="submission" date="2018-02" db="EMBL/GenBank/DDBJ databases">
        <authorList>
            <person name="Cohen D.B."/>
            <person name="Kent A.D."/>
        </authorList>
    </citation>
    <scope>NUCLEOTIDE SEQUENCE [LARGE SCALE GENOMIC DNA]</scope>
    <source>
        <strain evidence="7 8">CCAP 1448/3</strain>
    </source>
</reference>
<dbReference type="OrthoDB" id="9806346at2"/>
<dbReference type="EMBL" id="PVWJ01000150">
    <property type="protein sequence ID" value="PSB00890.1"/>
    <property type="molecule type" value="Genomic_DNA"/>
</dbReference>
<evidence type="ECO:0000256" key="3">
    <source>
        <dbReference type="ARBA" id="ARBA00022679"/>
    </source>
</evidence>
<dbReference type="GO" id="GO:0005829">
    <property type="term" value="C:cytosol"/>
    <property type="evidence" value="ECO:0007669"/>
    <property type="project" value="TreeGrafter"/>
</dbReference>
<sequence length="256" mass="28135">MQLKPLSNIKIVLVEPAGTLNIGAVARVMKNMGLQRLVLVNPQCDPLDVEARKMAVHADDVLLNAQVVDSLPAALAGCQRAIATTARTRALNTELENPRVALPWLLEVATPSAIIFGPEDRGLSNSELNYAQKFVMIPADPDYPALNLSHAVGICAYELSQATLSHQPMNVSEAEIASVDALESYYQQMTDVLLKMGYLFPHTAASRMEKLRRLFNRVGMSPIELALLRGIFQKMAWALQYLPENLLGKKEDGTKN</sequence>
<evidence type="ECO:0000259" key="6">
    <source>
        <dbReference type="Pfam" id="PF00588"/>
    </source>
</evidence>
<dbReference type="EC" id="2.1.1.200" evidence="5"/>
<keyword evidence="8" id="KW-1185">Reference proteome</keyword>
<evidence type="ECO:0000256" key="1">
    <source>
        <dbReference type="ARBA" id="ARBA00007228"/>
    </source>
</evidence>
<accession>A0A2T1BXZ6</accession>
<dbReference type="AlphaFoldDB" id="A0A2T1BXZ6"/>
<reference evidence="7 8" key="2">
    <citation type="submission" date="2018-03" db="EMBL/GenBank/DDBJ databases">
        <title>The ancient ancestry and fast evolution of plastids.</title>
        <authorList>
            <person name="Moore K.R."/>
            <person name="Magnabosco C."/>
            <person name="Momper L."/>
            <person name="Gold D.A."/>
            <person name="Bosak T."/>
            <person name="Fournier G.P."/>
        </authorList>
    </citation>
    <scope>NUCLEOTIDE SEQUENCE [LARGE SCALE GENOMIC DNA]</scope>
    <source>
        <strain evidence="7 8">CCAP 1448/3</strain>
    </source>
</reference>
<evidence type="ECO:0000256" key="5">
    <source>
        <dbReference type="RuleBase" id="RU362024"/>
    </source>
</evidence>
<evidence type="ECO:0000313" key="7">
    <source>
        <dbReference type="EMBL" id="PSB00890.1"/>
    </source>
</evidence>
<dbReference type="CDD" id="cd18093">
    <property type="entry name" value="SpoU-like_TrmJ"/>
    <property type="match status" value="1"/>
</dbReference>
<keyword evidence="2 5" id="KW-0489">Methyltransferase</keyword>
<evidence type="ECO:0000256" key="2">
    <source>
        <dbReference type="ARBA" id="ARBA00022603"/>
    </source>
</evidence>
<comment type="caution">
    <text evidence="7">The sequence shown here is derived from an EMBL/GenBank/DDBJ whole genome shotgun (WGS) entry which is preliminary data.</text>
</comment>
<feature type="domain" description="tRNA/rRNA methyltransferase SpoU type" evidence="6">
    <location>
        <begin position="9"/>
        <end position="157"/>
    </location>
</feature>
<dbReference type="Gene3D" id="1.10.8.590">
    <property type="match status" value="1"/>
</dbReference>
<keyword evidence="5" id="KW-0963">Cytoplasm</keyword>
<comment type="catalytic activity">
    <reaction evidence="5">
        <text>cytidine(32) in tRNA + S-adenosyl-L-methionine = 2'-O-methylcytidine(32) in tRNA + S-adenosyl-L-homocysteine + H(+)</text>
        <dbReference type="Rhea" id="RHEA:42932"/>
        <dbReference type="Rhea" id="RHEA-COMP:10288"/>
        <dbReference type="Rhea" id="RHEA-COMP:10289"/>
        <dbReference type="ChEBI" id="CHEBI:15378"/>
        <dbReference type="ChEBI" id="CHEBI:57856"/>
        <dbReference type="ChEBI" id="CHEBI:59789"/>
        <dbReference type="ChEBI" id="CHEBI:74495"/>
        <dbReference type="ChEBI" id="CHEBI:82748"/>
        <dbReference type="EC" id="2.1.1.200"/>
    </reaction>
</comment>
<dbReference type="InterPro" id="IPR001537">
    <property type="entry name" value="SpoU_MeTrfase"/>
</dbReference>
<proteinExistence type="inferred from homology"/>
<dbReference type="FunFam" id="3.40.1280.10:FF:000006">
    <property type="entry name" value="Uncharacterized tRNA/rRNA methyltransferase HI_0380"/>
    <property type="match status" value="1"/>
</dbReference>
<gene>
    <name evidence="5" type="primary">trmJ</name>
    <name evidence="7" type="ORF">C7B64_21150</name>
</gene>
<dbReference type="GO" id="GO:0002128">
    <property type="term" value="P:tRNA nucleoside ribose methylation"/>
    <property type="evidence" value="ECO:0007669"/>
    <property type="project" value="TreeGrafter"/>
</dbReference>
<dbReference type="PIRSF" id="PIRSF004808">
    <property type="entry name" value="LasT"/>
    <property type="match status" value="1"/>
</dbReference>
<dbReference type="GO" id="GO:0106339">
    <property type="term" value="F:tRNA (cytidine(32)-2'-O)-methyltransferase activity"/>
    <property type="evidence" value="ECO:0007669"/>
    <property type="project" value="RHEA"/>
</dbReference>
<dbReference type="Gene3D" id="3.40.1280.10">
    <property type="match status" value="1"/>
</dbReference>
<dbReference type="RefSeq" id="WP_106291108.1">
    <property type="nucleotide sequence ID" value="NZ_CAWNTC010000188.1"/>
</dbReference>
<evidence type="ECO:0000256" key="4">
    <source>
        <dbReference type="ARBA" id="ARBA00022691"/>
    </source>
</evidence>
<dbReference type="PANTHER" id="PTHR42786:SF2">
    <property type="entry name" value="TRNA (CYTIDINE_URIDINE-2'-O-)-METHYLTRANSFERASE TRMJ"/>
    <property type="match status" value="1"/>
</dbReference>
<comment type="similarity">
    <text evidence="1">Belongs to the class IV-like SAM-binding methyltransferase superfamily. RNA methyltransferase TrmH family.</text>
</comment>
<protein>
    <recommendedName>
        <fullName evidence="5">tRNA (cytidine/uridine-2'-O-)-methyltransferase TrmJ</fullName>
        <ecNumber evidence="5">2.1.1.200</ecNumber>
    </recommendedName>
    <alternativeName>
        <fullName evidence="5">tRNA (cytidine(32)/uridine(32)-2'-O)-methyltransferase</fullName>
    </alternativeName>
    <alternativeName>
        <fullName evidence="5">tRNA Cm32/Um32 methyltransferase</fullName>
    </alternativeName>
</protein>
<dbReference type="GO" id="GO:0003723">
    <property type="term" value="F:RNA binding"/>
    <property type="evidence" value="ECO:0007669"/>
    <property type="project" value="InterPro"/>
</dbReference>
<dbReference type="Proteomes" id="UP000238762">
    <property type="component" value="Unassembled WGS sequence"/>
</dbReference>
<organism evidence="7 8">
    <name type="scientific">Merismopedia glauca CCAP 1448/3</name>
    <dbReference type="NCBI Taxonomy" id="1296344"/>
    <lineage>
        <taxon>Bacteria</taxon>
        <taxon>Bacillati</taxon>
        <taxon>Cyanobacteriota</taxon>
        <taxon>Cyanophyceae</taxon>
        <taxon>Synechococcales</taxon>
        <taxon>Merismopediaceae</taxon>
        <taxon>Merismopedia</taxon>
    </lineage>
</organism>
<comment type="subunit">
    <text evidence="5">Homodimer.</text>
</comment>
<keyword evidence="3 7" id="KW-0808">Transferase</keyword>
<comment type="function">
    <text evidence="5">Catalyzes the formation of 2'O-methylated cytidine (Cm32) or 2'O-methylated uridine (Um32) at position 32 in tRNA.</text>
</comment>
<dbReference type="InterPro" id="IPR029028">
    <property type="entry name" value="Alpha/beta_knot_MTases"/>
</dbReference>